<protein>
    <submittedName>
        <fullName evidence="2">Uncharacterized protein</fullName>
    </submittedName>
</protein>
<reference evidence="2" key="1">
    <citation type="journal article" date="2015" name="Nature">
        <title>Complex archaea that bridge the gap between prokaryotes and eukaryotes.</title>
        <authorList>
            <person name="Spang A."/>
            <person name="Saw J.H."/>
            <person name="Jorgensen S.L."/>
            <person name="Zaremba-Niedzwiedzka K."/>
            <person name="Martijn J."/>
            <person name="Lind A.E."/>
            <person name="van Eijk R."/>
            <person name="Schleper C."/>
            <person name="Guy L."/>
            <person name="Ettema T.J."/>
        </authorList>
    </citation>
    <scope>NUCLEOTIDE SEQUENCE</scope>
</reference>
<comment type="caution">
    <text evidence="2">The sequence shown here is derived from an EMBL/GenBank/DDBJ whole genome shotgun (WGS) entry which is preliminary data.</text>
</comment>
<sequence>MKIKKKDREFLKETYQKILKELKEADKNYTQFLKRRIKELEK</sequence>
<proteinExistence type="predicted"/>
<dbReference type="EMBL" id="LAZR01005393">
    <property type="protein sequence ID" value="KKN00292.1"/>
    <property type="molecule type" value="Genomic_DNA"/>
</dbReference>
<evidence type="ECO:0000256" key="1">
    <source>
        <dbReference type="SAM" id="Coils"/>
    </source>
</evidence>
<organism evidence="2">
    <name type="scientific">marine sediment metagenome</name>
    <dbReference type="NCBI Taxonomy" id="412755"/>
    <lineage>
        <taxon>unclassified sequences</taxon>
        <taxon>metagenomes</taxon>
        <taxon>ecological metagenomes</taxon>
    </lineage>
</organism>
<evidence type="ECO:0000313" key="2">
    <source>
        <dbReference type="EMBL" id="KKN00292.1"/>
    </source>
</evidence>
<name>A0A0F9MLR7_9ZZZZ</name>
<dbReference type="AlphaFoldDB" id="A0A0F9MLR7"/>
<gene>
    <name evidence="2" type="ORF">LCGC14_1139150</name>
</gene>
<accession>A0A0F9MLR7</accession>
<feature type="coiled-coil region" evidence="1">
    <location>
        <begin position="8"/>
        <end position="35"/>
    </location>
</feature>
<keyword evidence="1" id="KW-0175">Coiled coil</keyword>